<feature type="transmembrane region" description="Helical" evidence="5">
    <location>
        <begin position="33"/>
        <end position="53"/>
    </location>
</feature>
<dbReference type="WBParaSite" id="jg9539">
    <property type="protein sequence ID" value="jg9539"/>
    <property type="gene ID" value="jg9539"/>
</dbReference>
<accession>A0A915EU42</accession>
<dbReference type="InterPro" id="IPR002293">
    <property type="entry name" value="AA/rel_permease1"/>
</dbReference>
<feature type="transmembrane region" description="Helical" evidence="5">
    <location>
        <begin position="110"/>
        <end position="140"/>
    </location>
</feature>
<dbReference type="GO" id="GO:0016020">
    <property type="term" value="C:membrane"/>
    <property type="evidence" value="ECO:0007669"/>
    <property type="project" value="UniProtKB-SubCell"/>
</dbReference>
<feature type="transmembrane region" description="Helical" evidence="5">
    <location>
        <begin position="152"/>
        <end position="173"/>
    </location>
</feature>
<dbReference type="Gene3D" id="1.20.1740.10">
    <property type="entry name" value="Amino acid/polyamine transporter I"/>
    <property type="match status" value="1"/>
</dbReference>
<keyword evidence="3 5" id="KW-1133">Transmembrane helix</keyword>
<protein>
    <submittedName>
        <fullName evidence="7">Uncharacterized protein</fullName>
    </submittedName>
</protein>
<evidence type="ECO:0000256" key="4">
    <source>
        <dbReference type="ARBA" id="ARBA00023136"/>
    </source>
</evidence>
<feature type="transmembrane region" description="Helical" evidence="5">
    <location>
        <begin position="185"/>
        <end position="203"/>
    </location>
</feature>
<dbReference type="Proteomes" id="UP000887574">
    <property type="component" value="Unplaced"/>
</dbReference>
<evidence type="ECO:0000256" key="2">
    <source>
        <dbReference type="ARBA" id="ARBA00022692"/>
    </source>
</evidence>
<evidence type="ECO:0000313" key="7">
    <source>
        <dbReference type="WBParaSite" id="jg9539"/>
    </source>
</evidence>
<evidence type="ECO:0000256" key="1">
    <source>
        <dbReference type="ARBA" id="ARBA00004141"/>
    </source>
</evidence>
<keyword evidence="6" id="KW-1185">Reference proteome</keyword>
<feature type="transmembrane region" description="Helical" evidence="5">
    <location>
        <begin position="353"/>
        <end position="377"/>
    </location>
</feature>
<dbReference type="InterPro" id="IPR050598">
    <property type="entry name" value="AminoAcid_Transporter"/>
</dbReference>
<comment type="subcellular location">
    <subcellularLocation>
        <location evidence="1">Membrane</location>
        <topology evidence="1">Multi-pass membrane protein</topology>
    </subcellularLocation>
</comment>
<dbReference type="AlphaFoldDB" id="A0A915EU42"/>
<dbReference type="PANTHER" id="PTHR11785">
    <property type="entry name" value="AMINO ACID TRANSPORTER"/>
    <property type="match status" value="1"/>
</dbReference>
<sequence length="464" mass="50908">MACNKVADINGNFPNENKPNDVRPEKIKLERNISLLNACAIVIGCIVGSGIFVSPKGILQHTGSAFLSLCLWLACGLYTMLGSLCYAELGTSIPKSGGDYAYIAQAFGPLPAYIFLWISLVILNPTASAVVALTFANYVLKPVFPDCDVPDLAVRLLAACLILTVMFVNCYNVNWSTKLQNCSTLGKVTALIIVVLLGAYYAIFVSFENLQWDNFTANTNLEVTSIAMAFYSGEPHKNLPKAIYISIPAVTAIYILVNLAYFSVLQTDEVLESSAVAVTFAYKVMGPIAAIIMPLFVACSCIGGLNGTMFTYSRMFFAGASYDKSKALDTYTIGLLLGSLSLCMLTVSDVYKLINYLAFTQSLVVATAVAGLLKLRWTHPDMHRPIKMNILVPVTFLSVTIYILLMPFLKSPFELVIAALIIAAGVPFYFLFIYWENKPKYLYGCWIIITKTIQKLLFCVAEEE</sequence>
<organism evidence="6 7">
    <name type="scientific">Ditylenchus dipsaci</name>
    <dbReference type="NCBI Taxonomy" id="166011"/>
    <lineage>
        <taxon>Eukaryota</taxon>
        <taxon>Metazoa</taxon>
        <taxon>Ecdysozoa</taxon>
        <taxon>Nematoda</taxon>
        <taxon>Chromadorea</taxon>
        <taxon>Rhabditida</taxon>
        <taxon>Tylenchina</taxon>
        <taxon>Tylenchomorpha</taxon>
        <taxon>Sphaerularioidea</taxon>
        <taxon>Anguinidae</taxon>
        <taxon>Anguininae</taxon>
        <taxon>Ditylenchus</taxon>
    </lineage>
</organism>
<dbReference type="PANTHER" id="PTHR11785:SF528">
    <property type="entry name" value="AMINO ACID TRANSPORTER PROTEIN JHI-21"/>
    <property type="match status" value="1"/>
</dbReference>
<feature type="transmembrane region" description="Helical" evidence="5">
    <location>
        <begin position="284"/>
        <end position="307"/>
    </location>
</feature>
<keyword evidence="4 5" id="KW-0472">Membrane</keyword>
<dbReference type="FunFam" id="1.20.1740.10:FF:000056">
    <property type="entry name" value="Y+L amino acid transporter 2"/>
    <property type="match status" value="1"/>
</dbReference>
<dbReference type="Pfam" id="PF13520">
    <property type="entry name" value="AA_permease_2"/>
    <property type="match status" value="1"/>
</dbReference>
<feature type="transmembrane region" description="Helical" evidence="5">
    <location>
        <begin position="389"/>
        <end position="409"/>
    </location>
</feature>
<feature type="transmembrane region" description="Helical" evidence="5">
    <location>
        <begin position="65"/>
        <end position="89"/>
    </location>
</feature>
<evidence type="ECO:0000256" key="5">
    <source>
        <dbReference type="SAM" id="Phobius"/>
    </source>
</evidence>
<dbReference type="GO" id="GO:0015179">
    <property type="term" value="F:L-amino acid transmembrane transporter activity"/>
    <property type="evidence" value="ECO:0007669"/>
    <property type="project" value="TreeGrafter"/>
</dbReference>
<feature type="transmembrane region" description="Helical" evidence="5">
    <location>
        <begin position="243"/>
        <end position="264"/>
    </location>
</feature>
<proteinExistence type="predicted"/>
<evidence type="ECO:0000313" key="6">
    <source>
        <dbReference type="Proteomes" id="UP000887574"/>
    </source>
</evidence>
<keyword evidence="2 5" id="KW-0812">Transmembrane</keyword>
<name>A0A915EU42_9BILA</name>
<dbReference type="PIRSF" id="PIRSF006060">
    <property type="entry name" value="AA_transporter"/>
    <property type="match status" value="1"/>
</dbReference>
<feature type="transmembrane region" description="Helical" evidence="5">
    <location>
        <begin position="415"/>
        <end position="435"/>
    </location>
</feature>
<evidence type="ECO:0000256" key="3">
    <source>
        <dbReference type="ARBA" id="ARBA00022989"/>
    </source>
</evidence>
<reference evidence="7" key="1">
    <citation type="submission" date="2022-11" db="UniProtKB">
        <authorList>
            <consortium name="WormBaseParasite"/>
        </authorList>
    </citation>
    <scope>IDENTIFICATION</scope>
</reference>